<proteinExistence type="inferred from homology"/>
<dbReference type="InterPro" id="IPR018499">
    <property type="entry name" value="Tetraspanin/Peripherin"/>
</dbReference>
<evidence type="ECO:0000256" key="1">
    <source>
        <dbReference type="ARBA" id="ARBA00004141"/>
    </source>
</evidence>
<comment type="similarity">
    <text evidence="2 6">Belongs to the tetraspanin (TM4SF) family.</text>
</comment>
<dbReference type="Proteomes" id="UP000015104">
    <property type="component" value="Unassembled WGS sequence"/>
</dbReference>
<dbReference type="GO" id="GO:0005886">
    <property type="term" value="C:plasma membrane"/>
    <property type="evidence" value="ECO:0007669"/>
    <property type="project" value="TreeGrafter"/>
</dbReference>
<dbReference type="EnsemblMetazoa" id="tetur22g01300.1">
    <property type="protein sequence ID" value="tetur22g01300.1"/>
    <property type="gene ID" value="tetur22g01300"/>
</dbReference>
<dbReference type="CDD" id="cd03127">
    <property type="entry name" value="tetraspanin_LEL"/>
    <property type="match status" value="1"/>
</dbReference>
<reference evidence="8" key="1">
    <citation type="submission" date="2011-08" db="EMBL/GenBank/DDBJ databases">
        <authorList>
            <person name="Rombauts S."/>
        </authorList>
    </citation>
    <scope>NUCLEOTIDE SEQUENCE</scope>
    <source>
        <strain evidence="8">London</strain>
    </source>
</reference>
<protein>
    <recommendedName>
        <fullName evidence="6">Tetraspanin</fullName>
    </recommendedName>
</protein>
<dbReference type="eggNOG" id="KOG3882">
    <property type="taxonomic scope" value="Eukaryota"/>
</dbReference>
<dbReference type="HOGENOM" id="CLU_055524_4_2_1"/>
<dbReference type="PANTHER" id="PTHR19282">
    <property type="entry name" value="TETRASPANIN"/>
    <property type="match status" value="1"/>
</dbReference>
<dbReference type="OMA" id="INETMCQ"/>
<evidence type="ECO:0000256" key="2">
    <source>
        <dbReference type="ARBA" id="ARBA00006840"/>
    </source>
</evidence>
<evidence type="ECO:0000256" key="6">
    <source>
        <dbReference type="RuleBase" id="RU361218"/>
    </source>
</evidence>
<evidence type="ECO:0000256" key="3">
    <source>
        <dbReference type="ARBA" id="ARBA00022692"/>
    </source>
</evidence>
<comment type="subcellular location">
    <subcellularLocation>
        <location evidence="1 6">Membrane</location>
        <topology evidence="1 6">Multi-pass membrane protein</topology>
    </subcellularLocation>
</comment>
<dbReference type="InterPro" id="IPR008952">
    <property type="entry name" value="Tetraspanin_EC2_sf"/>
</dbReference>
<dbReference type="KEGG" id="tut:107367576"/>
<keyword evidence="3 6" id="KW-0812">Transmembrane</keyword>
<evidence type="ECO:0000313" key="7">
    <source>
        <dbReference type="EnsemblMetazoa" id="tetur22g01300.1"/>
    </source>
</evidence>
<feature type="transmembrane region" description="Helical" evidence="6">
    <location>
        <begin position="91"/>
        <end position="115"/>
    </location>
</feature>
<accession>T1KUU5</accession>
<reference evidence="7" key="2">
    <citation type="submission" date="2015-06" db="UniProtKB">
        <authorList>
            <consortium name="EnsemblMetazoa"/>
        </authorList>
    </citation>
    <scope>IDENTIFICATION</scope>
</reference>
<keyword evidence="4 6" id="KW-1133">Transmembrane helix</keyword>
<keyword evidence="8" id="KW-1185">Reference proteome</keyword>
<evidence type="ECO:0000313" key="8">
    <source>
        <dbReference type="Proteomes" id="UP000015104"/>
    </source>
</evidence>
<dbReference type="OrthoDB" id="5870230at2759"/>
<evidence type="ECO:0000256" key="4">
    <source>
        <dbReference type="ARBA" id="ARBA00022989"/>
    </source>
</evidence>
<dbReference type="InterPro" id="IPR000301">
    <property type="entry name" value="Tetraspanin_animals"/>
</dbReference>
<dbReference type="PANTHER" id="PTHR19282:SF544">
    <property type="entry name" value="TETRASPANIN"/>
    <property type="match status" value="1"/>
</dbReference>
<gene>
    <name evidence="7" type="primary">107367576</name>
</gene>
<dbReference type="AlphaFoldDB" id="T1KUU5"/>
<name>T1KUU5_TETUR</name>
<dbReference type="SUPFAM" id="SSF48652">
    <property type="entry name" value="Tetraspanin"/>
    <property type="match status" value="1"/>
</dbReference>
<evidence type="ECO:0000256" key="5">
    <source>
        <dbReference type="ARBA" id="ARBA00023136"/>
    </source>
</evidence>
<dbReference type="Gene3D" id="1.10.1450.10">
    <property type="entry name" value="Tetraspanin"/>
    <property type="match status" value="1"/>
</dbReference>
<feature type="transmembrane region" description="Helical" evidence="6">
    <location>
        <begin position="60"/>
        <end position="84"/>
    </location>
</feature>
<dbReference type="EMBL" id="CAEY01000581">
    <property type="status" value="NOT_ANNOTATED_CDS"/>
    <property type="molecule type" value="Genomic_DNA"/>
</dbReference>
<organism evidence="7 8">
    <name type="scientific">Tetranychus urticae</name>
    <name type="common">Two-spotted spider mite</name>
    <dbReference type="NCBI Taxonomy" id="32264"/>
    <lineage>
        <taxon>Eukaryota</taxon>
        <taxon>Metazoa</taxon>
        <taxon>Ecdysozoa</taxon>
        <taxon>Arthropoda</taxon>
        <taxon>Chelicerata</taxon>
        <taxon>Arachnida</taxon>
        <taxon>Acari</taxon>
        <taxon>Acariformes</taxon>
        <taxon>Trombidiformes</taxon>
        <taxon>Prostigmata</taxon>
        <taxon>Eleutherengona</taxon>
        <taxon>Raphignathae</taxon>
        <taxon>Tetranychoidea</taxon>
        <taxon>Tetranychidae</taxon>
        <taxon>Tetranychus</taxon>
    </lineage>
</organism>
<dbReference type="PIRSF" id="PIRSF002419">
    <property type="entry name" value="Tetraspanin"/>
    <property type="match status" value="1"/>
</dbReference>
<dbReference type="PRINTS" id="PR00259">
    <property type="entry name" value="TMFOUR"/>
</dbReference>
<keyword evidence="5 6" id="KW-0472">Membrane</keyword>
<feature type="transmembrane region" description="Helical" evidence="6">
    <location>
        <begin position="234"/>
        <end position="258"/>
    </location>
</feature>
<dbReference type="Pfam" id="PF00335">
    <property type="entry name" value="Tetraspanin"/>
    <property type="match status" value="1"/>
</dbReference>
<sequence length="273" mass="30214">MALSCGAKCAKLLLLIFNAFFWSTGIILFSLGIFFLVEDERSLLFGLFANQTTSYALPQYLAWASIAIGTAIFIIGFCGCCGALKDLRFLLILFMAFLFIIFALELTVGVLAVVFQEKVVAELKLKLTDKLQKQYGYNDALTAAIDLAQTKYECCGIGGPDDYRLSVWRNQSVGGQGNTLVKTCCTLINMKEKHSYINPRPIDYEKCKSNFPDTYRHNKGCESALEAFIRSECLVFIIIGCGFSGITLFGMIISLCLCRALGSTQSLSDREDT</sequence>
<feature type="transmembrane region" description="Helical" evidence="6">
    <location>
        <begin position="12"/>
        <end position="37"/>
    </location>
</feature>